<dbReference type="SMART" id="SM00327">
    <property type="entry name" value="VWA"/>
    <property type="match status" value="1"/>
</dbReference>
<dbReference type="InterPro" id="IPR002035">
    <property type="entry name" value="VWF_A"/>
</dbReference>
<gene>
    <name evidence="4" type="ORF">A1OK_11760</name>
</gene>
<dbReference type="PROSITE" id="PS51468">
    <property type="entry name" value="VIT"/>
    <property type="match status" value="1"/>
</dbReference>
<name>A0A1E5C4F8_9GAMM</name>
<dbReference type="PANTHER" id="PTHR45737">
    <property type="entry name" value="VON WILLEBRAND FACTOR A DOMAIN-CONTAINING PROTEIN 5A"/>
    <property type="match status" value="1"/>
</dbReference>
<feature type="domain" description="VIT" evidence="3">
    <location>
        <begin position="32"/>
        <end position="160"/>
    </location>
</feature>
<keyword evidence="5" id="KW-1185">Reference proteome</keyword>
<dbReference type="AlphaFoldDB" id="A0A1E5C4F8"/>
<dbReference type="PANTHER" id="PTHR45737:SF6">
    <property type="entry name" value="VON WILLEBRAND FACTOR A DOMAIN-CONTAINING PROTEIN 5A"/>
    <property type="match status" value="1"/>
</dbReference>
<reference evidence="4 5" key="1">
    <citation type="journal article" date="2012" name="Science">
        <title>Ecological populations of bacteria act as socially cohesive units of antibiotic production and resistance.</title>
        <authorList>
            <person name="Cordero O.X."/>
            <person name="Wildschutte H."/>
            <person name="Kirkup B."/>
            <person name="Proehl S."/>
            <person name="Ngo L."/>
            <person name="Hussain F."/>
            <person name="Le Roux F."/>
            <person name="Mincer T."/>
            <person name="Polz M.F."/>
        </authorList>
    </citation>
    <scope>NUCLEOTIDE SEQUENCE [LARGE SCALE GENOMIC DNA]</scope>
    <source>
        <strain evidence="4 5">FF-454</strain>
    </source>
</reference>
<dbReference type="Pfam" id="PF08487">
    <property type="entry name" value="VIT"/>
    <property type="match status" value="1"/>
</dbReference>
<evidence type="ECO:0000259" key="2">
    <source>
        <dbReference type="PROSITE" id="PS50234"/>
    </source>
</evidence>
<dbReference type="Pfam" id="PF13768">
    <property type="entry name" value="VWA_3"/>
    <property type="match status" value="1"/>
</dbReference>
<evidence type="ECO:0000259" key="3">
    <source>
        <dbReference type="PROSITE" id="PS51468"/>
    </source>
</evidence>
<dbReference type="PROSITE" id="PS50234">
    <property type="entry name" value="VWFA"/>
    <property type="match status" value="1"/>
</dbReference>
<proteinExistence type="predicted"/>
<sequence length="698" mass="77703">MLNQQQMTQRFTTWGMVFLTFVLGWFAPTAMASGLLKPTNSQHQDLTIETHRVDVVIEDGYATTSIEQEFFNPNNDALEAHYSFPVPQQAVVGEFIYWIDGKPVIAEAVAKDKAREIYQDQKVQGRAAAITEKDEYKTFEMRVFPVLPQQSVKVKLVYLQDALLDHGVGRYVYPMEEGGVDEEKASFWTRNDAVEQDFSFNVTLKSAYPVDGVRLPSHPNAALTQEALGEHTIWKAQVANQSAAVLEEEGTTSSQTAPVYRLDQDIVFYWRLQDGLPGRLDLAAHRDPASSKRGTVKLTFTPGDDLVPVTQGRDWVFVLDKSGSMSGKYSTLVEGVRQGLDRLPQEDRFRVLMFDNTTHDLTKGFVSATKANAEQAIQAIERVEPDNGTNLYEGLHAALKNLDQDRPTGVVLVTDGVANVGVTEKRQFFTLMEKHDVRLFTFIMGNSANTPLLVPMTKLSNGIATSVSNADDIIGHLMSVTSKLTHQAYRNIELDIDGVKVSDITPEQISSLYRGEQLVVFGHYFKAGTAKVTLSMDVGGETRRYITKVTLPETALRNPELERMWAFSAIRDLQAQMDYLEQKDGDKEQAIEDIAVEYGLLTDYTSLLVVEEQAFQELGIDRNNRARVPAEQLAREKRSAEYVQPTRADSSQPMFSQPTPTHSGGGSGGSGGGSVNWLVFVVLGFVLGGRHVMMKKEH</sequence>
<dbReference type="EMBL" id="AJWN02000066">
    <property type="protein sequence ID" value="OEE60327.1"/>
    <property type="molecule type" value="Genomic_DNA"/>
</dbReference>
<dbReference type="Gene3D" id="3.40.50.410">
    <property type="entry name" value="von Willebrand factor, type A domain"/>
    <property type="match status" value="1"/>
</dbReference>
<dbReference type="SUPFAM" id="SSF53300">
    <property type="entry name" value="vWA-like"/>
    <property type="match status" value="1"/>
</dbReference>
<organism evidence="4 5">
    <name type="scientific">Enterovibrio norvegicus FF-454</name>
    <dbReference type="NCBI Taxonomy" id="1185651"/>
    <lineage>
        <taxon>Bacteria</taxon>
        <taxon>Pseudomonadati</taxon>
        <taxon>Pseudomonadota</taxon>
        <taxon>Gammaproteobacteria</taxon>
        <taxon>Vibrionales</taxon>
        <taxon>Vibrionaceae</taxon>
        <taxon>Enterovibrio</taxon>
    </lineage>
</organism>
<evidence type="ECO:0000256" key="1">
    <source>
        <dbReference type="SAM" id="MobiDB-lite"/>
    </source>
</evidence>
<evidence type="ECO:0008006" key="6">
    <source>
        <dbReference type="Google" id="ProtNLM"/>
    </source>
</evidence>
<evidence type="ECO:0000313" key="4">
    <source>
        <dbReference type="EMBL" id="OEE60327.1"/>
    </source>
</evidence>
<accession>A0A1E5C4F8</accession>
<protein>
    <recommendedName>
        <fullName evidence="6">Marine proteobacterial sortase target protein</fullName>
    </recommendedName>
</protein>
<evidence type="ECO:0000313" key="5">
    <source>
        <dbReference type="Proteomes" id="UP000095039"/>
    </source>
</evidence>
<feature type="region of interest" description="Disordered" evidence="1">
    <location>
        <begin position="632"/>
        <end position="670"/>
    </location>
</feature>
<feature type="compositionally biased region" description="Polar residues" evidence="1">
    <location>
        <begin position="647"/>
        <end position="662"/>
    </location>
</feature>
<dbReference type="InterPro" id="IPR013694">
    <property type="entry name" value="VIT"/>
</dbReference>
<dbReference type="InterPro" id="IPR036465">
    <property type="entry name" value="vWFA_dom_sf"/>
</dbReference>
<dbReference type="RefSeq" id="WP_016958899.1">
    <property type="nucleotide sequence ID" value="NZ_AJWN02000066.1"/>
</dbReference>
<comment type="caution">
    <text evidence="4">The sequence shown here is derived from an EMBL/GenBank/DDBJ whole genome shotgun (WGS) entry which is preliminary data.</text>
</comment>
<feature type="domain" description="VWFA" evidence="2">
    <location>
        <begin position="314"/>
        <end position="484"/>
    </location>
</feature>
<dbReference type="Proteomes" id="UP000095039">
    <property type="component" value="Unassembled WGS sequence"/>
</dbReference>
<dbReference type="SMART" id="SM00609">
    <property type="entry name" value="VIT"/>
    <property type="match status" value="1"/>
</dbReference>